<proteinExistence type="inferred from homology"/>
<feature type="chain" id="PRO_5021238842" evidence="5">
    <location>
        <begin position="25"/>
        <end position="379"/>
    </location>
</feature>
<dbReference type="AlphaFoldDB" id="A0A502FK95"/>
<dbReference type="InterPro" id="IPR028081">
    <property type="entry name" value="Leu-bd"/>
</dbReference>
<dbReference type="GO" id="GO:0006865">
    <property type="term" value="P:amino acid transport"/>
    <property type="evidence" value="ECO:0007669"/>
    <property type="project" value="UniProtKB-KW"/>
</dbReference>
<dbReference type="PANTHER" id="PTHR30483">
    <property type="entry name" value="LEUCINE-SPECIFIC-BINDING PROTEIN"/>
    <property type="match status" value="1"/>
</dbReference>
<reference evidence="7 8" key="1">
    <citation type="journal article" date="2019" name="Environ. Microbiol.">
        <title>Species interactions and distinct microbial communities in high Arctic permafrost affected cryosols are associated with the CH4 and CO2 gas fluxes.</title>
        <authorList>
            <person name="Altshuler I."/>
            <person name="Hamel J."/>
            <person name="Turney S."/>
            <person name="Magnuson E."/>
            <person name="Levesque R."/>
            <person name="Greer C."/>
            <person name="Whyte L.G."/>
        </authorList>
    </citation>
    <scope>NUCLEOTIDE SEQUENCE [LARGE SCALE GENOMIC DNA]</scope>
    <source>
        <strain evidence="7 8">S9.3B</strain>
    </source>
</reference>
<dbReference type="PRINTS" id="PR00337">
    <property type="entry name" value="LEUILEVALBP"/>
</dbReference>
<keyword evidence="8" id="KW-1185">Reference proteome</keyword>
<keyword evidence="2" id="KW-0813">Transport</keyword>
<evidence type="ECO:0000313" key="7">
    <source>
        <dbReference type="EMBL" id="TPG49937.1"/>
    </source>
</evidence>
<dbReference type="InterPro" id="IPR028082">
    <property type="entry name" value="Peripla_BP_I"/>
</dbReference>
<evidence type="ECO:0000256" key="4">
    <source>
        <dbReference type="ARBA" id="ARBA00022970"/>
    </source>
</evidence>
<dbReference type="Pfam" id="PF13458">
    <property type="entry name" value="Peripla_BP_6"/>
    <property type="match status" value="1"/>
</dbReference>
<dbReference type="RefSeq" id="WP_140885607.1">
    <property type="nucleotide sequence ID" value="NZ_RCZP01000026.1"/>
</dbReference>
<feature type="signal peptide" evidence="5">
    <location>
        <begin position="1"/>
        <end position="24"/>
    </location>
</feature>
<evidence type="ECO:0000313" key="8">
    <source>
        <dbReference type="Proteomes" id="UP000317078"/>
    </source>
</evidence>
<organism evidence="7 8">
    <name type="scientific">Muricoccus nepalensis</name>
    <dbReference type="NCBI Taxonomy" id="1854500"/>
    <lineage>
        <taxon>Bacteria</taxon>
        <taxon>Pseudomonadati</taxon>
        <taxon>Pseudomonadota</taxon>
        <taxon>Alphaproteobacteria</taxon>
        <taxon>Acetobacterales</taxon>
        <taxon>Roseomonadaceae</taxon>
        <taxon>Muricoccus</taxon>
    </lineage>
</organism>
<dbReference type="PROSITE" id="PS51318">
    <property type="entry name" value="TAT"/>
    <property type="match status" value="1"/>
</dbReference>
<comment type="caution">
    <text evidence="7">The sequence shown here is derived from an EMBL/GenBank/DDBJ whole genome shotgun (WGS) entry which is preliminary data.</text>
</comment>
<dbReference type="InterPro" id="IPR006311">
    <property type="entry name" value="TAT_signal"/>
</dbReference>
<keyword evidence="3 5" id="KW-0732">Signal</keyword>
<evidence type="ECO:0000256" key="5">
    <source>
        <dbReference type="SAM" id="SignalP"/>
    </source>
</evidence>
<dbReference type="InterPro" id="IPR000709">
    <property type="entry name" value="Leu_Ile_Val-bd"/>
</dbReference>
<dbReference type="SUPFAM" id="SSF53822">
    <property type="entry name" value="Periplasmic binding protein-like I"/>
    <property type="match status" value="1"/>
</dbReference>
<keyword evidence="4" id="KW-0029">Amino-acid transport</keyword>
<dbReference type="Proteomes" id="UP000317078">
    <property type="component" value="Unassembled WGS sequence"/>
</dbReference>
<dbReference type="InterPro" id="IPR051010">
    <property type="entry name" value="BCAA_transport"/>
</dbReference>
<sequence length="379" mass="39969">MMISRKQFLGLGAAALAAPRLARAADPVKLGAIFPLSGGTAVQGVHVCEAIEIAAAMVNEAGGVLGRPIQVIRRDDESTPAVGVSRANELIGEGVSVIIEGWNSPVTLAMQTVIARAGVLDITAISKADQILTGGGNPLAIRLNSSNAQDGRIIAQHLKAMGAKRIAFLTQNDAYGNGAQASIEGELKALGHDYTKAGEERFPFPQADFRVALTNLRSANADAIVAINANEGSGLPALLRQARQMRLRGEIVTAVGTVAPSVIQVAGDAANGIVGADIYFPKVEPFASNPVNQDFVRRAEERIRYTPDKFMALGATSLQVWAMAANELRTLDREKVANRIRGGSFKGTVFGDIAFAPDGQLGSSHRLFTVNEGRIEVRA</sequence>
<comment type="similarity">
    <text evidence="1">Belongs to the leucine-binding protein family.</text>
</comment>
<name>A0A502FK95_9PROT</name>
<feature type="domain" description="Leucine-binding protein" evidence="6">
    <location>
        <begin position="27"/>
        <end position="372"/>
    </location>
</feature>
<protein>
    <submittedName>
        <fullName evidence="7">ABC transporter substrate-binding protein</fullName>
    </submittedName>
</protein>
<evidence type="ECO:0000256" key="3">
    <source>
        <dbReference type="ARBA" id="ARBA00022729"/>
    </source>
</evidence>
<dbReference type="PANTHER" id="PTHR30483:SF6">
    <property type="entry name" value="PERIPLASMIC BINDING PROTEIN OF ABC TRANSPORTER FOR NATURAL AMINO ACIDS"/>
    <property type="match status" value="1"/>
</dbReference>
<evidence type="ECO:0000256" key="1">
    <source>
        <dbReference type="ARBA" id="ARBA00010062"/>
    </source>
</evidence>
<dbReference type="OrthoDB" id="9768099at2"/>
<dbReference type="Gene3D" id="3.40.50.2300">
    <property type="match status" value="2"/>
</dbReference>
<evidence type="ECO:0000256" key="2">
    <source>
        <dbReference type="ARBA" id="ARBA00022448"/>
    </source>
</evidence>
<evidence type="ECO:0000259" key="6">
    <source>
        <dbReference type="Pfam" id="PF13458"/>
    </source>
</evidence>
<gene>
    <name evidence="7" type="ORF">EAH89_20535</name>
</gene>
<accession>A0A502FK95</accession>
<dbReference type="EMBL" id="RCZP01000026">
    <property type="protein sequence ID" value="TPG49937.1"/>
    <property type="molecule type" value="Genomic_DNA"/>
</dbReference>